<organism evidence="9 10">
    <name type="scientific">Clostridium lapidicellarium</name>
    <dbReference type="NCBI Taxonomy" id="3240931"/>
    <lineage>
        <taxon>Bacteria</taxon>
        <taxon>Bacillati</taxon>
        <taxon>Bacillota</taxon>
        <taxon>Clostridia</taxon>
        <taxon>Eubacteriales</taxon>
        <taxon>Clostridiaceae</taxon>
        <taxon>Clostridium</taxon>
    </lineage>
</organism>
<feature type="transmembrane region" description="Helical" evidence="8">
    <location>
        <begin position="381"/>
        <end position="403"/>
    </location>
</feature>
<feature type="transmembrane region" description="Helical" evidence="8">
    <location>
        <begin position="156"/>
        <end position="175"/>
    </location>
</feature>
<evidence type="ECO:0000256" key="3">
    <source>
        <dbReference type="ARBA" id="ARBA00022448"/>
    </source>
</evidence>
<evidence type="ECO:0000313" key="10">
    <source>
        <dbReference type="Proteomes" id="UP001565220"/>
    </source>
</evidence>
<gene>
    <name evidence="9" type="ORF">AB8S09_13375</name>
</gene>
<keyword evidence="10" id="KW-1185">Reference proteome</keyword>
<comment type="caution">
    <text evidence="9">The sequence shown here is derived from an EMBL/GenBank/DDBJ whole genome shotgun (WGS) entry which is preliminary data.</text>
</comment>
<feature type="transmembrane region" description="Helical" evidence="8">
    <location>
        <begin position="410"/>
        <end position="428"/>
    </location>
</feature>
<reference evidence="9 10" key="1">
    <citation type="submission" date="2024-08" db="EMBL/GenBank/DDBJ databases">
        <title>Clostridium lapicellarii sp. nov., and Clostridium renhuaiense sp. nov., two species isolated from the mud in a fermentation cellar used for producing sauce-flavour Chinese liquors.</title>
        <authorList>
            <person name="Yang F."/>
            <person name="Wang H."/>
            <person name="Chen L.Q."/>
            <person name="Zhou N."/>
            <person name="Lu J.J."/>
            <person name="Pu X.X."/>
            <person name="Wan B."/>
            <person name="Wang L."/>
            <person name="Liu S.J."/>
        </authorList>
    </citation>
    <scope>NUCLEOTIDE SEQUENCE [LARGE SCALE GENOMIC DNA]</scope>
    <source>
        <strain evidence="9 10">MT-113</strain>
    </source>
</reference>
<keyword evidence="6 8" id="KW-0472">Membrane</keyword>
<dbReference type="InterPro" id="IPR050277">
    <property type="entry name" value="Sodium:Solute_Symporter"/>
</dbReference>
<accession>A0ABV4E0C8</accession>
<feature type="transmembrane region" description="Helical" evidence="8">
    <location>
        <begin position="263"/>
        <end position="288"/>
    </location>
</feature>
<name>A0ABV4E0C8_9CLOT</name>
<dbReference type="PANTHER" id="PTHR48086">
    <property type="entry name" value="SODIUM/PROLINE SYMPORTER-RELATED"/>
    <property type="match status" value="1"/>
</dbReference>
<feature type="transmembrane region" description="Helical" evidence="8">
    <location>
        <begin position="308"/>
        <end position="335"/>
    </location>
</feature>
<feature type="transmembrane region" description="Helical" evidence="8">
    <location>
        <begin position="224"/>
        <end position="242"/>
    </location>
</feature>
<evidence type="ECO:0000256" key="2">
    <source>
        <dbReference type="ARBA" id="ARBA00006434"/>
    </source>
</evidence>
<dbReference type="RefSeq" id="WP_369869299.1">
    <property type="nucleotide sequence ID" value="NZ_JBGFFE010000024.1"/>
</dbReference>
<feature type="transmembrane region" description="Helical" evidence="8">
    <location>
        <begin position="355"/>
        <end position="375"/>
    </location>
</feature>
<dbReference type="Proteomes" id="UP001565220">
    <property type="component" value="Unassembled WGS sequence"/>
</dbReference>
<dbReference type="InterPro" id="IPR038377">
    <property type="entry name" value="Na/Glc_symporter_sf"/>
</dbReference>
<evidence type="ECO:0000313" key="9">
    <source>
        <dbReference type="EMBL" id="MEY8764609.1"/>
    </source>
</evidence>
<dbReference type="InterPro" id="IPR001734">
    <property type="entry name" value="Na/solute_symporter"/>
</dbReference>
<feature type="transmembrane region" description="Helical" evidence="8">
    <location>
        <begin position="434"/>
        <end position="455"/>
    </location>
</feature>
<dbReference type="Gene3D" id="1.20.1730.10">
    <property type="entry name" value="Sodium/glucose cotransporter"/>
    <property type="match status" value="1"/>
</dbReference>
<protein>
    <submittedName>
        <fullName evidence="9">Sodium:solute symporter family protein</fullName>
    </submittedName>
</protein>
<feature type="transmembrane region" description="Helical" evidence="8">
    <location>
        <begin position="43"/>
        <end position="63"/>
    </location>
</feature>
<evidence type="ECO:0000256" key="1">
    <source>
        <dbReference type="ARBA" id="ARBA00004141"/>
    </source>
</evidence>
<evidence type="ECO:0000256" key="5">
    <source>
        <dbReference type="ARBA" id="ARBA00022989"/>
    </source>
</evidence>
<keyword evidence="3" id="KW-0813">Transport</keyword>
<dbReference type="CDD" id="cd10322">
    <property type="entry name" value="SLC5sbd"/>
    <property type="match status" value="1"/>
</dbReference>
<dbReference type="PANTHER" id="PTHR48086:SF7">
    <property type="entry name" value="SODIUM-SOLUTE SYMPORTER-RELATED"/>
    <property type="match status" value="1"/>
</dbReference>
<sequence length="473" mass="50726">MNISLIIIILYISALFIISLFARKKAIKGGESYTLAGRQLTTPLVTCSLIGLAIGGASTIGVAEQAYSIGLSAGWYNVAWGTGAILMGLLVAGKYRKFNVATVPELLGKFYDKKGKTVCVICQIIILVVIMSLQYIAGGSILSSLLPGVFTLKTGMVVSACVFIGITFIGGMWSAGLCNTFNVPIKYTGIILCTVLAVASGGGFENIKLKLPQNIDYFSPVNGTSIWIILSWFLIMITQVMSMQGPVQLAFAAKDSKAAKKSFIIAGFLMIPIGFLCAIIGIAARTAFPNVSGTLALPKMILSLNPVAAGLTLAALWAADVSTACSLLLGASTLFTQDIYKSFINPGMKEENSIIMNKTFVILIGILTFILALSISGILKAISIGLSLSTAFTIVFMFTVFAPNLCRKSSAFYTTLTGITVLFLWELIPSFRIFPHVIYMEWLSCLCVFFLISLIDKRAISTTKISKSIKNVI</sequence>
<dbReference type="PROSITE" id="PS50283">
    <property type="entry name" value="NA_SOLUT_SYMP_3"/>
    <property type="match status" value="1"/>
</dbReference>
<keyword evidence="5 8" id="KW-1133">Transmembrane helix</keyword>
<comment type="subcellular location">
    <subcellularLocation>
        <location evidence="1">Membrane</location>
        <topology evidence="1">Multi-pass membrane protein</topology>
    </subcellularLocation>
</comment>
<keyword evidence="4 8" id="KW-0812">Transmembrane</keyword>
<evidence type="ECO:0000256" key="8">
    <source>
        <dbReference type="SAM" id="Phobius"/>
    </source>
</evidence>
<evidence type="ECO:0000256" key="4">
    <source>
        <dbReference type="ARBA" id="ARBA00022692"/>
    </source>
</evidence>
<proteinExistence type="inferred from homology"/>
<feature type="transmembrane region" description="Helical" evidence="8">
    <location>
        <begin position="117"/>
        <end position="136"/>
    </location>
</feature>
<feature type="transmembrane region" description="Helical" evidence="8">
    <location>
        <begin position="75"/>
        <end position="96"/>
    </location>
</feature>
<dbReference type="EMBL" id="JBGFFE010000024">
    <property type="protein sequence ID" value="MEY8764609.1"/>
    <property type="molecule type" value="Genomic_DNA"/>
</dbReference>
<feature type="transmembrane region" description="Helical" evidence="8">
    <location>
        <begin position="6"/>
        <end position="22"/>
    </location>
</feature>
<evidence type="ECO:0000256" key="7">
    <source>
        <dbReference type="RuleBase" id="RU362091"/>
    </source>
</evidence>
<feature type="transmembrane region" description="Helical" evidence="8">
    <location>
        <begin position="187"/>
        <end position="204"/>
    </location>
</feature>
<dbReference type="Pfam" id="PF00474">
    <property type="entry name" value="SSF"/>
    <property type="match status" value="1"/>
</dbReference>
<comment type="similarity">
    <text evidence="2 7">Belongs to the sodium:solute symporter (SSF) (TC 2.A.21) family.</text>
</comment>
<evidence type="ECO:0000256" key="6">
    <source>
        <dbReference type="ARBA" id="ARBA00023136"/>
    </source>
</evidence>